<dbReference type="PANTHER" id="PTHR13504">
    <property type="entry name" value="FIDO DOMAIN-CONTAINING PROTEIN DDB_G0283145"/>
    <property type="match status" value="1"/>
</dbReference>
<evidence type="ECO:0000313" key="7">
    <source>
        <dbReference type="Proteomes" id="UP000002425"/>
    </source>
</evidence>
<dbReference type="InterPro" id="IPR025230">
    <property type="entry name" value="DUF4172"/>
</dbReference>
<keyword evidence="2" id="KW-0067">ATP-binding</keyword>
<dbReference type="eggNOG" id="COG3177">
    <property type="taxonomic scope" value="Bacteria"/>
</dbReference>
<keyword evidence="2" id="KW-0547">Nucleotide-binding</keyword>
<dbReference type="KEGG" id="pcr:Pcryo_1773"/>
<dbReference type="InterPro" id="IPR040198">
    <property type="entry name" value="Fido_containing"/>
</dbReference>
<protein>
    <submittedName>
        <fullName evidence="6">Filamentation induced by cAMP protein Fic</fullName>
    </submittedName>
</protein>
<dbReference type="PROSITE" id="PS51459">
    <property type="entry name" value="FIDO"/>
    <property type="match status" value="1"/>
</dbReference>
<dbReference type="Proteomes" id="UP000002425">
    <property type="component" value="Chromosome"/>
</dbReference>
<dbReference type="InterPro" id="IPR036597">
    <property type="entry name" value="Fido-like_dom_sf"/>
</dbReference>
<dbReference type="EMBL" id="CP000323">
    <property type="protein sequence ID" value="ABE75550.1"/>
    <property type="molecule type" value="Genomic_DNA"/>
</dbReference>
<sequence>MVSRVRILQGRLLGKLLTLGFELNVKAQLDAVTLEIVKTSEIEGESLNNEQVRSSVARHLGIDNKGMLTATREIDAVVEMMLNATYHYQQPLLLDDLLGWHRALFPDGYSGLYRIKAGSMRDDSQGPMQVVSGGYGHEQTHFVASSADRLSDELDNLSWFNTLPNEQENIDLVIKAGIAHLWFVTIHPFDDGNGRLTRAITERALAQSDDSAQRFYSMSAQILKQRNDYYKILERTQKDDTDITDWLCWFLQTLEQALIAAQNNLLTDFYGKLATKKWSVMTKCSIDTALRDINDLIEKGMLKKSEASGRSMSYEVAL</sequence>
<evidence type="ECO:0000313" key="6">
    <source>
        <dbReference type="EMBL" id="ABE75550.1"/>
    </source>
</evidence>
<gene>
    <name evidence="6" type="ordered locus">Pcryo_1773</name>
</gene>
<feature type="binding site" evidence="2">
    <location>
        <begin position="191"/>
        <end position="198"/>
    </location>
    <ligand>
        <name>ATP</name>
        <dbReference type="ChEBI" id="CHEBI:30616"/>
    </ligand>
</feature>
<dbReference type="GO" id="GO:0005524">
    <property type="term" value="F:ATP binding"/>
    <property type="evidence" value="ECO:0007669"/>
    <property type="project" value="UniProtKB-KW"/>
</dbReference>
<dbReference type="PANTHER" id="PTHR13504:SF33">
    <property type="entry name" value="FIC FAMILY PROTEIN"/>
    <property type="match status" value="1"/>
</dbReference>
<evidence type="ECO:0000256" key="2">
    <source>
        <dbReference type="PIRSR" id="PIRSR640198-2"/>
    </source>
</evidence>
<feature type="domain" description="Fido" evidence="5">
    <location>
        <begin position="92"/>
        <end position="252"/>
    </location>
</feature>
<dbReference type="SUPFAM" id="SSF140931">
    <property type="entry name" value="Fic-like"/>
    <property type="match status" value="1"/>
</dbReference>
<feature type="binding site" evidence="2">
    <location>
        <begin position="229"/>
        <end position="230"/>
    </location>
    <ligand>
        <name>ATP</name>
        <dbReference type="ChEBI" id="CHEBI:30616"/>
    </ligand>
</feature>
<keyword evidence="7" id="KW-1185">Reference proteome</keyword>
<evidence type="ECO:0000256" key="1">
    <source>
        <dbReference type="PIRSR" id="PIRSR640198-1"/>
    </source>
</evidence>
<evidence type="ECO:0000259" key="5">
    <source>
        <dbReference type="PROSITE" id="PS51459"/>
    </source>
</evidence>
<reference evidence="6" key="1">
    <citation type="submission" date="2006-03" db="EMBL/GenBank/DDBJ databases">
        <title>Complete sequence of chromosome of Psychrobacter cryohalolentis K5.</title>
        <authorList>
            <consortium name="US DOE Joint Genome Institute"/>
            <person name="Copeland A."/>
            <person name="Lucas S."/>
            <person name="Lapidus A."/>
            <person name="Barry K."/>
            <person name="Detter J.C."/>
            <person name="Glavina del Rio T."/>
            <person name="Hammon N."/>
            <person name="Israni S."/>
            <person name="Dalin E."/>
            <person name="Tice H."/>
            <person name="Pitluck S."/>
            <person name="Brettin T."/>
            <person name="Bruce D."/>
            <person name="Han C."/>
            <person name="Tapia R."/>
            <person name="Sims D.R."/>
            <person name="Gilna P."/>
            <person name="Schmutz J."/>
            <person name="Larimer F."/>
            <person name="Land M."/>
            <person name="Hauser L."/>
            <person name="Kyrpides N."/>
            <person name="Kim E."/>
            <person name="Richardson P."/>
        </authorList>
    </citation>
    <scope>NUCLEOTIDE SEQUENCE</scope>
    <source>
        <strain evidence="6">K5</strain>
    </source>
</reference>
<feature type="glycosylation site" description="N-linked (GlcNAc...) asparagine" evidence="4">
    <location>
        <position position="83"/>
    </location>
</feature>
<dbReference type="AlphaFoldDB" id="Q1Q9V3"/>
<accession>Q1Q9V3</accession>
<dbReference type="InterPro" id="IPR003812">
    <property type="entry name" value="Fido"/>
</dbReference>
<organism evidence="6 7">
    <name type="scientific">Psychrobacter cryohalolentis (strain ATCC BAA-1226 / DSM 17306 / VKM B-2378 / K5)</name>
    <dbReference type="NCBI Taxonomy" id="335284"/>
    <lineage>
        <taxon>Bacteria</taxon>
        <taxon>Pseudomonadati</taxon>
        <taxon>Pseudomonadota</taxon>
        <taxon>Gammaproteobacteria</taxon>
        <taxon>Moraxellales</taxon>
        <taxon>Moraxellaceae</taxon>
        <taxon>Psychrobacter</taxon>
    </lineage>
</organism>
<dbReference type="Pfam" id="PF13776">
    <property type="entry name" value="DUF4172"/>
    <property type="match status" value="1"/>
</dbReference>
<name>Q1Q9V3_PSYCK</name>
<dbReference type="STRING" id="335284.Pcryo_1773"/>
<feature type="active site" evidence="1">
    <location>
        <position position="187"/>
    </location>
</feature>
<proteinExistence type="predicted"/>
<feature type="site" description="Important for autoinhibition of adenylyltransferase activity" evidence="3">
    <location>
        <position position="43"/>
    </location>
</feature>
<dbReference type="Gene3D" id="1.10.3290.10">
    <property type="entry name" value="Fido-like domain"/>
    <property type="match status" value="1"/>
</dbReference>
<dbReference type="HOGENOM" id="CLU_041789_0_0_6"/>
<evidence type="ECO:0000256" key="4">
    <source>
        <dbReference type="PIRSR" id="PIRSR640198-4"/>
    </source>
</evidence>
<evidence type="ECO:0000256" key="3">
    <source>
        <dbReference type="PIRSR" id="PIRSR640198-3"/>
    </source>
</evidence>
<dbReference type="Pfam" id="PF02661">
    <property type="entry name" value="Fic"/>
    <property type="match status" value="1"/>
</dbReference>